<evidence type="ECO:0000256" key="8">
    <source>
        <dbReference type="ARBA" id="ARBA00035720"/>
    </source>
</evidence>
<dbReference type="InterPro" id="IPR000719">
    <property type="entry name" value="Prot_kinase_dom"/>
</dbReference>
<comment type="catalytic activity">
    <reaction evidence="11">
        <text>L-seryl-[protein] + ATP = O-phospho-L-seryl-[protein] + ADP + H(+)</text>
        <dbReference type="Rhea" id="RHEA:17989"/>
        <dbReference type="Rhea" id="RHEA-COMP:9863"/>
        <dbReference type="Rhea" id="RHEA-COMP:11604"/>
        <dbReference type="ChEBI" id="CHEBI:15378"/>
        <dbReference type="ChEBI" id="CHEBI:29999"/>
        <dbReference type="ChEBI" id="CHEBI:30616"/>
        <dbReference type="ChEBI" id="CHEBI:83421"/>
        <dbReference type="ChEBI" id="CHEBI:456216"/>
        <dbReference type="EC" id="2.7.11.22"/>
    </reaction>
</comment>
<accession>A0A336K7I7</accession>
<dbReference type="PROSITE" id="PS00107">
    <property type="entry name" value="PROTEIN_KINASE_ATP"/>
    <property type="match status" value="1"/>
</dbReference>
<evidence type="ECO:0000256" key="10">
    <source>
        <dbReference type="ARBA" id="ARBA00047811"/>
    </source>
</evidence>
<keyword evidence="6 12" id="KW-0067">ATP-binding</keyword>
<dbReference type="VEuPathDB" id="VectorBase:CSON000633"/>
<evidence type="ECO:0000256" key="4">
    <source>
        <dbReference type="ARBA" id="ARBA00022741"/>
    </source>
</evidence>
<feature type="binding site" evidence="12">
    <location>
        <position position="43"/>
    </location>
    <ligand>
        <name>ATP</name>
        <dbReference type="ChEBI" id="CHEBI:30616"/>
    </ligand>
</feature>
<dbReference type="Pfam" id="PF00069">
    <property type="entry name" value="Pkinase"/>
    <property type="match status" value="1"/>
</dbReference>
<dbReference type="PANTHER" id="PTHR24056">
    <property type="entry name" value="CELL DIVISION PROTEIN KINASE"/>
    <property type="match status" value="1"/>
</dbReference>
<dbReference type="PROSITE" id="PS50011">
    <property type="entry name" value="PROTEIN_KINASE_DOM"/>
    <property type="match status" value="1"/>
</dbReference>
<dbReference type="Gene3D" id="3.30.200.20">
    <property type="entry name" value="Phosphorylase Kinase, domain 1"/>
    <property type="match status" value="1"/>
</dbReference>
<evidence type="ECO:0000256" key="11">
    <source>
        <dbReference type="ARBA" id="ARBA00048367"/>
    </source>
</evidence>
<evidence type="ECO:0000313" key="14">
    <source>
        <dbReference type="EMBL" id="SSW99772.1"/>
    </source>
</evidence>
<keyword evidence="5" id="KW-0418">Kinase</keyword>
<evidence type="ECO:0000256" key="7">
    <source>
        <dbReference type="ARBA" id="ARBA00035711"/>
    </source>
</evidence>
<reference evidence="15" key="2">
    <citation type="submission" date="2018-07" db="EMBL/GenBank/DDBJ databases">
        <authorList>
            <person name="Quirk P.G."/>
            <person name="Krulwich T.A."/>
        </authorList>
    </citation>
    <scope>NUCLEOTIDE SEQUENCE</scope>
</reference>
<evidence type="ECO:0000313" key="15">
    <source>
        <dbReference type="EMBL" id="SSX20152.1"/>
    </source>
</evidence>
<keyword evidence="3" id="KW-0808">Transferase</keyword>
<dbReference type="InterPro" id="IPR050108">
    <property type="entry name" value="CDK"/>
</dbReference>
<dbReference type="FunFam" id="3.30.200.20:FF:000579">
    <property type="entry name" value="cyclin-dependent kinase 20"/>
    <property type="match status" value="1"/>
</dbReference>
<evidence type="ECO:0000259" key="13">
    <source>
        <dbReference type="PROSITE" id="PS50011"/>
    </source>
</evidence>
<evidence type="ECO:0000256" key="5">
    <source>
        <dbReference type="ARBA" id="ARBA00022777"/>
    </source>
</evidence>
<evidence type="ECO:0000256" key="6">
    <source>
        <dbReference type="ARBA" id="ARBA00022840"/>
    </source>
</evidence>
<keyword evidence="4 12" id="KW-0547">Nucleotide-binding</keyword>
<dbReference type="AlphaFoldDB" id="A0A336K7I7"/>
<dbReference type="EC" id="2.7.11.22" evidence="1"/>
<feature type="domain" description="Protein kinase" evidence="13">
    <location>
        <begin position="13"/>
        <end position="225"/>
    </location>
</feature>
<evidence type="ECO:0000256" key="9">
    <source>
        <dbReference type="ARBA" id="ARBA00035723"/>
    </source>
</evidence>
<dbReference type="InterPro" id="IPR011009">
    <property type="entry name" value="Kinase-like_dom_sf"/>
</dbReference>
<reference evidence="14" key="1">
    <citation type="submission" date="2018-04" db="EMBL/GenBank/DDBJ databases">
        <authorList>
            <person name="Go L.Y."/>
            <person name="Mitchell J.A."/>
        </authorList>
    </citation>
    <scope>NUCLEOTIDE SEQUENCE</scope>
    <source>
        <tissue evidence="14">Whole organism</tissue>
    </source>
</reference>
<dbReference type="EMBL" id="UFQS01000109">
    <property type="protein sequence ID" value="SSW99772.1"/>
    <property type="molecule type" value="Genomic_DNA"/>
</dbReference>
<comment type="catalytic activity">
    <reaction evidence="10">
        <text>L-threonyl-[protein] + ATP = O-phospho-L-threonyl-[protein] + ADP + H(+)</text>
        <dbReference type="Rhea" id="RHEA:46608"/>
        <dbReference type="Rhea" id="RHEA-COMP:11060"/>
        <dbReference type="Rhea" id="RHEA-COMP:11605"/>
        <dbReference type="ChEBI" id="CHEBI:15378"/>
        <dbReference type="ChEBI" id="CHEBI:30013"/>
        <dbReference type="ChEBI" id="CHEBI:30616"/>
        <dbReference type="ChEBI" id="CHEBI:61977"/>
        <dbReference type="ChEBI" id="CHEBI:456216"/>
        <dbReference type="EC" id="2.7.11.22"/>
    </reaction>
</comment>
<dbReference type="EMBL" id="UFQT01000109">
    <property type="protein sequence ID" value="SSX20152.1"/>
    <property type="molecule type" value="Genomic_DNA"/>
</dbReference>
<organism evidence="14">
    <name type="scientific">Culicoides sonorensis</name>
    <name type="common">Biting midge</name>
    <dbReference type="NCBI Taxonomy" id="179676"/>
    <lineage>
        <taxon>Eukaryota</taxon>
        <taxon>Metazoa</taxon>
        <taxon>Ecdysozoa</taxon>
        <taxon>Arthropoda</taxon>
        <taxon>Hexapoda</taxon>
        <taxon>Insecta</taxon>
        <taxon>Pterygota</taxon>
        <taxon>Neoptera</taxon>
        <taxon>Endopterygota</taxon>
        <taxon>Diptera</taxon>
        <taxon>Nematocera</taxon>
        <taxon>Chironomoidea</taxon>
        <taxon>Ceratopogonidae</taxon>
        <taxon>Ceratopogoninae</taxon>
        <taxon>Culicoides</taxon>
        <taxon>Monoculicoides</taxon>
    </lineage>
</organism>
<dbReference type="OMA" id="LMHRGTT"/>
<dbReference type="GO" id="GO:0005524">
    <property type="term" value="F:ATP binding"/>
    <property type="evidence" value="ECO:0007669"/>
    <property type="project" value="UniProtKB-UniRule"/>
</dbReference>
<keyword evidence="2" id="KW-0723">Serine/threonine-protein kinase</keyword>
<sequence>MSTMMEEYAPPRYKILGKIGEGVHGLVVKALDQKTNQFVAIKKLSLKNKNGGIQLSTLREIKVLQNCNYEHIITLIDMFPDVSGPSLVFEYMPFTLYSKLKDEHKPLCRRDIKNYARMLFKGLKYMHELNLMHRGTTDIEQLALVIRTLGTPRVSDWPELQQLPDYHKIRFPYSKGDVWENLFPSPTIREEIKLVDALIKYNPKKRLTANKALNHEYFASNFKVV</sequence>
<evidence type="ECO:0000256" key="2">
    <source>
        <dbReference type="ARBA" id="ARBA00022527"/>
    </source>
</evidence>
<dbReference type="GO" id="GO:0005634">
    <property type="term" value="C:nucleus"/>
    <property type="evidence" value="ECO:0007669"/>
    <property type="project" value="TreeGrafter"/>
</dbReference>
<dbReference type="SUPFAM" id="SSF56112">
    <property type="entry name" value="Protein kinase-like (PK-like)"/>
    <property type="match status" value="1"/>
</dbReference>
<evidence type="ECO:0000256" key="3">
    <source>
        <dbReference type="ARBA" id="ARBA00022679"/>
    </source>
</evidence>
<name>A0A336K7I7_CULSO</name>
<evidence type="ECO:0000256" key="12">
    <source>
        <dbReference type="PROSITE-ProRule" id="PRU10141"/>
    </source>
</evidence>
<proteinExistence type="predicted"/>
<dbReference type="InterPro" id="IPR017441">
    <property type="entry name" value="Protein_kinase_ATP_BS"/>
</dbReference>
<gene>
    <name evidence="14" type="primary">CSON000633</name>
</gene>
<dbReference type="Gene3D" id="1.10.510.10">
    <property type="entry name" value="Transferase(Phosphotransferase) domain 1"/>
    <property type="match status" value="2"/>
</dbReference>
<dbReference type="GO" id="GO:0004693">
    <property type="term" value="F:cyclin-dependent protein serine/threonine kinase activity"/>
    <property type="evidence" value="ECO:0007669"/>
    <property type="project" value="UniProtKB-EC"/>
</dbReference>
<evidence type="ECO:0000256" key="1">
    <source>
        <dbReference type="ARBA" id="ARBA00012425"/>
    </source>
</evidence>
<dbReference type="PANTHER" id="PTHR24056:SF171">
    <property type="entry name" value="CYCLIN-DEPENDENT KINASE 20"/>
    <property type="match status" value="1"/>
</dbReference>
<protein>
    <recommendedName>
        <fullName evidence="7">Cyclin-dependent kinase 20</fullName>
        <ecNumber evidence="1">2.7.11.22</ecNumber>
    </recommendedName>
    <alternativeName>
        <fullName evidence="8">Cell cycle-related kinase</fullName>
    </alternativeName>
    <alternativeName>
        <fullName evidence="9">Cell division protein kinase 20</fullName>
    </alternativeName>
</protein>